<sequence length="198" mass="22790">MRMVNRVHHYTTNRRANASPTISTGFTNFFQALLFIANFANGSPTIDMDLTNLTRTQANLSINPFFSQQNSRSPSRTCNLCTFTRFHFDAMYSSTYRNITDGQSITCFNRRLRTRNQYCTCFHITWRNNITALTICIAEQSNERSSIRIIFDTLNLSRDTIFITLKIHDTIMMLMATTLMASSDVSIVITASNRIFLF</sequence>
<dbReference type="AlphaFoldDB" id="A0A1A9RVJ8"/>
<gene>
    <name evidence="1" type="ORF">A7P95_09890</name>
</gene>
<organism evidence="1 2">
    <name type="scientific">Eikenella longinqua</name>
    <dbReference type="NCBI Taxonomy" id="1795827"/>
    <lineage>
        <taxon>Bacteria</taxon>
        <taxon>Pseudomonadati</taxon>
        <taxon>Pseudomonadota</taxon>
        <taxon>Betaproteobacteria</taxon>
        <taxon>Neisseriales</taxon>
        <taxon>Neisseriaceae</taxon>
        <taxon>Eikenella</taxon>
    </lineage>
</organism>
<evidence type="ECO:0000313" key="2">
    <source>
        <dbReference type="Proteomes" id="UP000077885"/>
    </source>
</evidence>
<protein>
    <submittedName>
        <fullName evidence="1">Uncharacterized protein</fullName>
    </submittedName>
</protein>
<reference evidence="2" key="1">
    <citation type="submission" date="2016-05" db="EMBL/GenBank/DDBJ databases">
        <title>Draft genome of Corynebacterium afermentans subsp. afermentans LCDC 88199T.</title>
        <authorList>
            <person name="Bernier A.-M."/>
            <person name="Bernard K."/>
        </authorList>
    </citation>
    <scope>NUCLEOTIDE SEQUENCE [LARGE SCALE GENOMIC DNA]</scope>
    <source>
        <strain evidence="2">NML02-A-017</strain>
    </source>
</reference>
<name>A0A1A9RVJ8_9NEIS</name>
<proteinExistence type="predicted"/>
<dbReference type="EMBL" id="LXSL01000032">
    <property type="protein sequence ID" value="OAM26017.1"/>
    <property type="molecule type" value="Genomic_DNA"/>
</dbReference>
<dbReference type="Proteomes" id="UP000077885">
    <property type="component" value="Unassembled WGS sequence"/>
</dbReference>
<keyword evidence="2" id="KW-1185">Reference proteome</keyword>
<comment type="caution">
    <text evidence="1">The sequence shown here is derived from an EMBL/GenBank/DDBJ whole genome shotgun (WGS) entry which is preliminary data.</text>
</comment>
<evidence type="ECO:0000313" key="1">
    <source>
        <dbReference type="EMBL" id="OAM26017.1"/>
    </source>
</evidence>
<accession>A0A1A9RVJ8</accession>